<dbReference type="PANTHER" id="PTHR33995">
    <property type="entry name" value="PROTEIN CBG18546"/>
    <property type="match status" value="1"/>
</dbReference>
<reference evidence="2 3" key="1">
    <citation type="journal article" date="2017" name="Curr. Biol.">
        <title>Genome architecture and evolution of a unichromosomal asexual nematode.</title>
        <authorList>
            <person name="Fradin H."/>
            <person name="Zegar C."/>
            <person name="Gutwein M."/>
            <person name="Lucas J."/>
            <person name="Kovtun M."/>
            <person name="Corcoran D."/>
            <person name="Baugh L.R."/>
            <person name="Kiontke K."/>
            <person name="Gunsalus K."/>
            <person name="Fitch D.H."/>
            <person name="Piano F."/>
        </authorList>
    </citation>
    <scope>NUCLEOTIDE SEQUENCE [LARGE SCALE GENOMIC DNA]</scope>
    <source>
        <strain evidence="2">PF1309</strain>
    </source>
</reference>
<name>A0A2A2KGG8_9BILA</name>
<sequence>MVITSTVPGDYSNSTTSDSIAYNDSVPLQAYPNDINGAFNPMNYQCVCKIPEGGNQCFEYDTRFLAVSIDEALVQFPNMASYNPRPLFQSSTETSFRPSVASTKMAGASATQQTSQGYSLSGDDDDSCNSAQCKACKLQIINGFIEGGPSDSENTTLWQEKQHLEAQGITPSCDGANQPVGSITFKVRRKAKEDMEEKAKERKVHKIRKILDSDKQRRKRATTTPNTMVLGIATQLGCNYKKGAELANSGFSGLCNLCWQWRKLPSLYFPNYINEISCDKSDDGCISGFGDCKAVSRPLNVLRNIGDTKNPRWLQVTIDANIACECQVPLNTPLHMLISS</sequence>
<accession>A0A2A2KGG8</accession>
<dbReference type="InterPro" id="IPR029034">
    <property type="entry name" value="Cystine-knot_cytokine"/>
</dbReference>
<keyword evidence="3" id="KW-1185">Reference proteome</keyword>
<comment type="caution">
    <text evidence="2">The sequence shown here is derived from an EMBL/GenBank/DDBJ whole genome shotgun (WGS) entry which is preliminary data.</text>
</comment>
<dbReference type="OrthoDB" id="5977230at2759"/>
<dbReference type="PANTHER" id="PTHR33995:SF12">
    <property type="entry name" value="CPW-WPC DOMAIN-CONTAINING PROTEIN"/>
    <property type="match status" value="1"/>
</dbReference>
<dbReference type="SUPFAM" id="SSF57501">
    <property type="entry name" value="Cystine-knot cytokines"/>
    <property type="match status" value="1"/>
</dbReference>
<evidence type="ECO:0000256" key="1">
    <source>
        <dbReference type="SAM" id="MobiDB-lite"/>
    </source>
</evidence>
<evidence type="ECO:0000313" key="3">
    <source>
        <dbReference type="Proteomes" id="UP000218231"/>
    </source>
</evidence>
<dbReference type="Gene3D" id="2.10.90.10">
    <property type="entry name" value="Cystine-knot cytokines"/>
    <property type="match status" value="1"/>
</dbReference>
<gene>
    <name evidence="2" type="ORF">WR25_13454</name>
</gene>
<feature type="compositionally biased region" description="Polar residues" evidence="1">
    <location>
        <begin position="109"/>
        <end position="119"/>
    </location>
</feature>
<dbReference type="Proteomes" id="UP000218231">
    <property type="component" value="Unassembled WGS sequence"/>
</dbReference>
<evidence type="ECO:0000313" key="2">
    <source>
        <dbReference type="EMBL" id="PAV73035.1"/>
    </source>
</evidence>
<protein>
    <submittedName>
        <fullName evidence="2">Uncharacterized protein</fullName>
    </submittedName>
</protein>
<dbReference type="EMBL" id="LIAE01008670">
    <property type="protein sequence ID" value="PAV73035.1"/>
    <property type="molecule type" value="Genomic_DNA"/>
</dbReference>
<organism evidence="2 3">
    <name type="scientific">Diploscapter pachys</name>
    <dbReference type="NCBI Taxonomy" id="2018661"/>
    <lineage>
        <taxon>Eukaryota</taxon>
        <taxon>Metazoa</taxon>
        <taxon>Ecdysozoa</taxon>
        <taxon>Nematoda</taxon>
        <taxon>Chromadorea</taxon>
        <taxon>Rhabditida</taxon>
        <taxon>Rhabditina</taxon>
        <taxon>Rhabditomorpha</taxon>
        <taxon>Rhabditoidea</taxon>
        <taxon>Rhabditidae</taxon>
        <taxon>Diploscapter</taxon>
    </lineage>
</organism>
<proteinExistence type="predicted"/>
<dbReference type="AlphaFoldDB" id="A0A2A2KGG8"/>
<feature type="region of interest" description="Disordered" evidence="1">
    <location>
        <begin position="99"/>
        <end position="122"/>
    </location>
</feature>
<dbReference type="STRING" id="2018661.A0A2A2KGG8"/>